<keyword evidence="2" id="KW-0012">Acyltransferase</keyword>
<proteinExistence type="predicted"/>
<dbReference type="PROSITE" id="PS51186">
    <property type="entry name" value="GNAT"/>
    <property type="match status" value="1"/>
</dbReference>
<evidence type="ECO:0000313" key="4">
    <source>
        <dbReference type="EMBL" id="MTH63415.1"/>
    </source>
</evidence>
<name>A0A6L6ISF4_9RHOB</name>
<dbReference type="Pfam" id="PF13420">
    <property type="entry name" value="Acetyltransf_4"/>
    <property type="match status" value="1"/>
</dbReference>
<evidence type="ECO:0000256" key="1">
    <source>
        <dbReference type="ARBA" id="ARBA00022679"/>
    </source>
</evidence>
<comment type="caution">
    <text evidence="4">The sequence shown here is derived from an EMBL/GenBank/DDBJ whole genome shotgun (WGS) entry which is preliminary data.</text>
</comment>
<feature type="domain" description="N-acetyltransferase" evidence="3">
    <location>
        <begin position="1"/>
        <end position="162"/>
    </location>
</feature>
<dbReference type="InterPro" id="IPR016181">
    <property type="entry name" value="Acyl_CoA_acyltransferase"/>
</dbReference>
<evidence type="ECO:0000259" key="3">
    <source>
        <dbReference type="PROSITE" id="PS51186"/>
    </source>
</evidence>
<accession>A0A6L6ISF4</accession>
<protein>
    <submittedName>
        <fullName evidence="4">GNAT family N-acetyltransferase</fullName>
    </submittedName>
</protein>
<keyword evidence="1" id="KW-0808">Transferase</keyword>
<dbReference type="PANTHER" id="PTHR43072">
    <property type="entry name" value="N-ACETYLTRANSFERASE"/>
    <property type="match status" value="1"/>
</dbReference>
<dbReference type="EMBL" id="WMII01000003">
    <property type="protein sequence ID" value="MTH63415.1"/>
    <property type="molecule type" value="Genomic_DNA"/>
</dbReference>
<evidence type="ECO:0000256" key="2">
    <source>
        <dbReference type="ARBA" id="ARBA00023315"/>
    </source>
</evidence>
<organism evidence="4 5">
    <name type="scientific">Paracoccus shanxieyensis</name>
    <dbReference type="NCBI Taxonomy" id="2675752"/>
    <lineage>
        <taxon>Bacteria</taxon>
        <taxon>Pseudomonadati</taxon>
        <taxon>Pseudomonadota</taxon>
        <taxon>Alphaproteobacteria</taxon>
        <taxon>Rhodobacterales</taxon>
        <taxon>Paracoccaceae</taxon>
        <taxon>Paracoccus</taxon>
    </lineage>
</organism>
<evidence type="ECO:0000313" key="5">
    <source>
        <dbReference type="Proteomes" id="UP000478740"/>
    </source>
</evidence>
<dbReference type="RefSeq" id="WP_155043565.1">
    <property type="nucleotide sequence ID" value="NZ_WMIH01000002.1"/>
</dbReference>
<dbReference type="CDD" id="cd04301">
    <property type="entry name" value="NAT_SF"/>
    <property type="match status" value="1"/>
</dbReference>
<gene>
    <name evidence="4" type="ORF">GL284_03930</name>
</gene>
<dbReference type="InterPro" id="IPR000182">
    <property type="entry name" value="GNAT_dom"/>
</dbReference>
<sequence length="162" mass="17578">MNIRPVRPDDLPAILAFWNPIIRETTIIFSSEERSLETLGAMIATRRAAGREMLVAEAEDGILGIATYDQYRGGNGYRHAMEHTVLLAPAARGKGTGRALMAAICAHAKAAGAHTMVAAVASENPDGIAFHEAIGFQRVGLMPQSGRKFDRWLDLVLLQKIL</sequence>
<dbReference type="Proteomes" id="UP000478740">
    <property type="component" value="Unassembled WGS sequence"/>
</dbReference>
<dbReference type="PANTHER" id="PTHR43072:SF23">
    <property type="entry name" value="UPF0039 PROTEIN C11D3.02C"/>
    <property type="match status" value="1"/>
</dbReference>
<reference evidence="4 5" key="1">
    <citation type="submission" date="2019-11" db="EMBL/GenBank/DDBJ databases">
        <authorList>
            <person name="Dong K."/>
        </authorList>
    </citation>
    <scope>NUCLEOTIDE SEQUENCE [LARGE SCALE GENOMIC DNA]</scope>
    <source>
        <strain evidence="4 5">DK608</strain>
    </source>
</reference>
<keyword evidence="5" id="KW-1185">Reference proteome</keyword>
<dbReference type="AlphaFoldDB" id="A0A6L6ISF4"/>
<dbReference type="Gene3D" id="3.40.630.30">
    <property type="match status" value="1"/>
</dbReference>
<dbReference type="SUPFAM" id="SSF55729">
    <property type="entry name" value="Acyl-CoA N-acyltransferases (Nat)"/>
    <property type="match status" value="1"/>
</dbReference>
<dbReference type="GO" id="GO:0016747">
    <property type="term" value="F:acyltransferase activity, transferring groups other than amino-acyl groups"/>
    <property type="evidence" value="ECO:0007669"/>
    <property type="project" value="InterPro"/>
</dbReference>